<evidence type="ECO:0000313" key="2">
    <source>
        <dbReference type="Proteomes" id="UP000799118"/>
    </source>
</evidence>
<name>A0A6A4GZ18_9AGAR</name>
<keyword evidence="2" id="KW-1185">Reference proteome</keyword>
<accession>A0A6A4GZ18</accession>
<reference evidence="1" key="1">
    <citation type="journal article" date="2019" name="Environ. Microbiol.">
        <title>Fungal ecological strategies reflected in gene transcription - a case study of two litter decomposers.</title>
        <authorList>
            <person name="Barbi F."/>
            <person name="Kohler A."/>
            <person name="Barry K."/>
            <person name="Baskaran P."/>
            <person name="Daum C."/>
            <person name="Fauchery L."/>
            <person name="Ihrmark K."/>
            <person name="Kuo A."/>
            <person name="LaButti K."/>
            <person name="Lipzen A."/>
            <person name="Morin E."/>
            <person name="Grigoriev I.V."/>
            <person name="Henrissat B."/>
            <person name="Lindahl B."/>
            <person name="Martin F."/>
        </authorList>
    </citation>
    <scope>NUCLEOTIDE SEQUENCE</scope>
    <source>
        <strain evidence="1">JB14</strain>
    </source>
</reference>
<organism evidence="1 2">
    <name type="scientific">Gymnopus androsaceus JB14</name>
    <dbReference type="NCBI Taxonomy" id="1447944"/>
    <lineage>
        <taxon>Eukaryota</taxon>
        <taxon>Fungi</taxon>
        <taxon>Dikarya</taxon>
        <taxon>Basidiomycota</taxon>
        <taxon>Agaricomycotina</taxon>
        <taxon>Agaricomycetes</taxon>
        <taxon>Agaricomycetidae</taxon>
        <taxon>Agaricales</taxon>
        <taxon>Marasmiineae</taxon>
        <taxon>Omphalotaceae</taxon>
        <taxon>Gymnopus</taxon>
    </lineage>
</organism>
<gene>
    <name evidence="1" type="ORF">BT96DRAFT_945894</name>
</gene>
<proteinExistence type="predicted"/>
<protein>
    <submittedName>
        <fullName evidence="1">Uncharacterized protein</fullName>
    </submittedName>
</protein>
<sequence length="197" mass="21098">MAATSFNAPGLINPDFLPIRSSESWTSLLKSYQGLIWSSPISAEKDDSLYDPSTNLWALYQPIRPGGLGCAAFTILLPTSGPVPTHTARVASVVQVIGPTMRNSVELSLMRGHIVASGTLSDQRNSTHLDGLSSYGAYSALDKTSFATPFFTMALVLLRLLESLATLPPTTAQALDQDAALCCEILWLCYRCGVSQG</sequence>
<dbReference type="AlphaFoldDB" id="A0A6A4GZ18"/>
<dbReference type="EMBL" id="ML769648">
    <property type="protein sequence ID" value="KAE9390716.1"/>
    <property type="molecule type" value="Genomic_DNA"/>
</dbReference>
<evidence type="ECO:0000313" key="1">
    <source>
        <dbReference type="EMBL" id="KAE9390716.1"/>
    </source>
</evidence>
<dbReference type="Proteomes" id="UP000799118">
    <property type="component" value="Unassembled WGS sequence"/>
</dbReference>